<dbReference type="RefSeq" id="WP_307466096.1">
    <property type="nucleotide sequence ID" value="NZ_JAURUR010000005.1"/>
</dbReference>
<dbReference type="PROSITE" id="PS51257">
    <property type="entry name" value="PROKAR_LIPOPROTEIN"/>
    <property type="match status" value="1"/>
</dbReference>
<accession>A0ABT9MD33</accession>
<evidence type="ECO:0008006" key="3">
    <source>
        <dbReference type="Google" id="ProtNLM"/>
    </source>
</evidence>
<proteinExistence type="predicted"/>
<protein>
    <recommendedName>
        <fullName evidence="3">Lipoprotein</fullName>
    </recommendedName>
</protein>
<comment type="caution">
    <text evidence="1">The sequence shown here is derived from an EMBL/GenBank/DDBJ whole genome shotgun (WGS) entry which is preliminary data.</text>
</comment>
<sequence>MKNALLSTALLLSACAPTYTGPKPAPNEVIVEISPNAALSNSTLAPEQMTGIRGFSLISVLMIFQSFDTGLPAGYERFSFPDGADSMTRIGEKDAPMHMRAHWRSVNAATGHTVEVLWDSQPIGGKLLKVRVTATTTDGNVNTGRIEDSLLRAFVNSKDLTLVARGR</sequence>
<evidence type="ECO:0000313" key="1">
    <source>
        <dbReference type="EMBL" id="MDP9764521.1"/>
    </source>
</evidence>
<organism evidence="1 2">
    <name type="scientific">Deinococcus enclensis</name>
    <dbReference type="NCBI Taxonomy" id="1049582"/>
    <lineage>
        <taxon>Bacteria</taxon>
        <taxon>Thermotogati</taxon>
        <taxon>Deinococcota</taxon>
        <taxon>Deinococci</taxon>
        <taxon>Deinococcales</taxon>
        <taxon>Deinococcaceae</taxon>
        <taxon>Deinococcus</taxon>
    </lineage>
</organism>
<keyword evidence="2" id="KW-1185">Reference proteome</keyword>
<dbReference type="EMBL" id="JAURUR010000005">
    <property type="protein sequence ID" value="MDP9764521.1"/>
    <property type="molecule type" value="Genomic_DNA"/>
</dbReference>
<gene>
    <name evidence="1" type="ORF">QO006_001959</name>
</gene>
<evidence type="ECO:0000313" key="2">
    <source>
        <dbReference type="Proteomes" id="UP001232163"/>
    </source>
</evidence>
<dbReference type="Proteomes" id="UP001232163">
    <property type="component" value="Unassembled WGS sequence"/>
</dbReference>
<reference evidence="1 2" key="1">
    <citation type="submission" date="2023-07" db="EMBL/GenBank/DDBJ databases">
        <title>Genomic Encyclopedia of Type Strains, Phase IV (KMG-IV): sequencing the most valuable type-strain genomes for metagenomic binning, comparative biology and taxonomic classification.</title>
        <authorList>
            <person name="Goeker M."/>
        </authorList>
    </citation>
    <scope>NUCLEOTIDE SEQUENCE [LARGE SCALE GENOMIC DNA]</scope>
    <source>
        <strain evidence="1 2">NIO-1023</strain>
    </source>
</reference>
<name>A0ABT9MD33_9DEIO</name>